<feature type="transmembrane region" description="Helical" evidence="5">
    <location>
        <begin position="159"/>
        <end position="184"/>
    </location>
</feature>
<dbReference type="OrthoDB" id="10609869at2759"/>
<feature type="transmembrane region" description="Helical" evidence="5">
    <location>
        <begin position="270"/>
        <end position="294"/>
    </location>
</feature>
<keyword evidence="4 5" id="KW-0472">Membrane</keyword>
<evidence type="ECO:0000256" key="5">
    <source>
        <dbReference type="SAM" id="Phobius"/>
    </source>
</evidence>
<dbReference type="Gene3D" id="1.20.1070.10">
    <property type="entry name" value="Rhodopsin 7-helix transmembrane proteins"/>
    <property type="match status" value="1"/>
</dbReference>
<evidence type="ECO:0000256" key="4">
    <source>
        <dbReference type="ARBA" id="ARBA00023136"/>
    </source>
</evidence>
<dbReference type="KEGG" id="cvn:111099148"/>
<feature type="transmembrane region" description="Helical" evidence="5">
    <location>
        <begin position="314"/>
        <end position="333"/>
    </location>
</feature>
<dbReference type="PROSITE" id="PS50262">
    <property type="entry name" value="G_PROTEIN_RECEP_F1_2"/>
    <property type="match status" value="1"/>
</dbReference>
<gene>
    <name evidence="8" type="primary">LOC111099148</name>
</gene>
<evidence type="ECO:0000259" key="6">
    <source>
        <dbReference type="PROSITE" id="PS50262"/>
    </source>
</evidence>
<dbReference type="InterPro" id="IPR053071">
    <property type="entry name" value="GPCR1-related_rcpt"/>
</dbReference>
<comment type="subcellular location">
    <subcellularLocation>
        <location evidence="1">Membrane</location>
    </subcellularLocation>
</comment>
<dbReference type="PANTHER" id="PTHR47023:SF1">
    <property type="entry name" value="SEX PEPTIDE RECEPTOR"/>
    <property type="match status" value="1"/>
</dbReference>
<evidence type="ECO:0000313" key="8">
    <source>
        <dbReference type="RefSeq" id="XP_022286241.1"/>
    </source>
</evidence>
<reference evidence="8" key="1">
    <citation type="submission" date="2025-08" db="UniProtKB">
        <authorList>
            <consortium name="RefSeq"/>
        </authorList>
    </citation>
    <scope>IDENTIFICATION</scope>
    <source>
        <tissue evidence="8">Whole sample</tissue>
    </source>
</reference>
<dbReference type="InterPro" id="IPR019427">
    <property type="entry name" value="7TM_GPCR_serpentine_rcpt_Srw"/>
</dbReference>
<proteinExistence type="predicted"/>
<protein>
    <submittedName>
        <fullName evidence="8">Uncharacterized protein LOC111099148</fullName>
    </submittedName>
</protein>
<feature type="domain" description="G-protein coupled receptors family 1 profile" evidence="6">
    <location>
        <begin position="54"/>
        <end position="330"/>
    </location>
</feature>
<organism evidence="7 8">
    <name type="scientific">Crassostrea virginica</name>
    <name type="common">Eastern oyster</name>
    <dbReference type="NCBI Taxonomy" id="6565"/>
    <lineage>
        <taxon>Eukaryota</taxon>
        <taxon>Metazoa</taxon>
        <taxon>Spiralia</taxon>
        <taxon>Lophotrochozoa</taxon>
        <taxon>Mollusca</taxon>
        <taxon>Bivalvia</taxon>
        <taxon>Autobranchia</taxon>
        <taxon>Pteriomorphia</taxon>
        <taxon>Ostreida</taxon>
        <taxon>Ostreoidea</taxon>
        <taxon>Ostreidae</taxon>
        <taxon>Crassostrea</taxon>
    </lineage>
</organism>
<dbReference type="SUPFAM" id="SSF81321">
    <property type="entry name" value="Family A G protein-coupled receptor-like"/>
    <property type="match status" value="1"/>
</dbReference>
<keyword evidence="7" id="KW-1185">Reference proteome</keyword>
<dbReference type="RefSeq" id="XP_022286241.1">
    <property type="nucleotide sequence ID" value="XM_022430533.1"/>
</dbReference>
<evidence type="ECO:0000256" key="1">
    <source>
        <dbReference type="ARBA" id="ARBA00004370"/>
    </source>
</evidence>
<feature type="transmembrane region" description="Helical" evidence="5">
    <location>
        <begin position="221"/>
        <end position="240"/>
    </location>
</feature>
<evidence type="ECO:0000313" key="7">
    <source>
        <dbReference type="Proteomes" id="UP000694844"/>
    </source>
</evidence>
<dbReference type="Proteomes" id="UP000694844">
    <property type="component" value="Chromosome 5"/>
</dbReference>
<dbReference type="GO" id="GO:0016020">
    <property type="term" value="C:membrane"/>
    <property type="evidence" value="ECO:0007669"/>
    <property type="project" value="UniProtKB-SubCell"/>
</dbReference>
<evidence type="ECO:0000256" key="3">
    <source>
        <dbReference type="ARBA" id="ARBA00022989"/>
    </source>
</evidence>
<dbReference type="AlphaFoldDB" id="A0A8B8A423"/>
<accession>A0A8B8A423</accession>
<feature type="transmembrane region" description="Helical" evidence="5">
    <location>
        <begin position="75"/>
        <end position="96"/>
    </location>
</feature>
<keyword evidence="2 5" id="KW-0812">Transmembrane</keyword>
<feature type="transmembrane region" description="Helical" evidence="5">
    <location>
        <begin position="42"/>
        <end position="63"/>
    </location>
</feature>
<sequence>MTNVLQAFQTINSTIGRSSVILRAQRLGEQDEYGFLRITNGFVTPGLTCVTLPINVLLIVTFFRGKFSKPAPLTLGAIAIIEILSSTCNLIPSIYFYTLGYGEEYTPFPWCLPRDILFRIVPAVCRTWSLNLIVLLALQRVLLVKRPYRINVYFTSKKTIIFIIIAGIVAVGSNIPMMIMINIFSEIHVQSFLQPNKTIIGCTAERVNITNIGVSDLVSKIFSRIIPTSLLVTFDAYLLMTIKRTMQSKLLNLGMQEQQLSRRNSETNRLTLIIFSIICCILIVDIPGMSVHFYFIYANEISCRKCNLEKLFGVLYLCDLLVYSSSFFIYCSLSKDFRHYIYSCDSHSDRSIFNIKSFKLSLKPRTHEKQHVSKSTV</sequence>
<feature type="transmembrane region" description="Helical" evidence="5">
    <location>
        <begin position="116"/>
        <end position="138"/>
    </location>
</feature>
<dbReference type="GO" id="GO:0008528">
    <property type="term" value="F:G protein-coupled peptide receptor activity"/>
    <property type="evidence" value="ECO:0007669"/>
    <property type="project" value="InterPro"/>
</dbReference>
<dbReference type="InterPro" id="IPR017452">
    <property type="entry name" value="GPCR_Rhodpsn_7TM"/>
</dbReference>
<dbReference type="GeneID" id="111099148"/>
<dbReference type="PANTHER" id="PTHR47023">
    <property type="entry name" value="SEX PEPTIDE RECEPTOR"/>
    <property type="match status" value="1"/>
</dbReference>
<evidence type="ECO:0000256" key="2">
    <source>
        <dbReference type="ARBA" id="ARBA00022692"/>
    </source>
</evidence>
<keyword evidence="3 5" id="KW-1133">Transmembrane helix</keyword>
<name>A0A8B8A423_CRAVI</name>
<dbReference type="Pfam" id="PF10324">
    <property type="entry name" value="7TM_GPCR_Srw"/>
    <property type="match status" value="1"/>
</dbReference>